<dbReference type="Proteomes" id="UP001178354">
    <property type="component" value="Unassembled WGS sequence"/>
</dbReference>
<accession>A0AAW8B151</accession>
<keyword evidence="1" id="KW-0812">Transmembrane</keyword>
<keyword evidence="1" id="KW-0472">Membrane</keyword>
<reference evidence="2" key="2">
    <citation type="submission" date="2023-08" db="EMBL/GenBank/DDBJ databases">
        <authorList>
            <person name="Luo J."/>
        </authorList>
    </citation>
    <scope>NUCLEOTIDE SEQUENCE</scope>
    <source>
        <strain evidence="2">DSM 25064</strain>
    </source>
</reference>
<feature type="transmembrane region" description="Helical" evidence="1">
    <location>
        <begin position="60"/>
        <end position="80"/>
    </location>
</feature>
<gene>
    <name evidence="2" type="ORF">Q8A57_03940</name>
</gene>
<feature type="transmembrane region" description="Helical" evidence="1">
    <location>
        <begin position="32"/>
        <end position="54"/>
    </location>
</feature>
<evidence type="ECO:0000313" key="3">
    <source>
        <dbReference type="Proteomes" id="UP001178354"/>
    </source>
</evidence>
<evidence type="ECO:0000256" key="1">
    <source>
        <dbReference type="SAM" id="Phobius"/>
    </source>
</evidence>
<dbReference type="AlphaFoldDB" id="A0AAW8B151"/>
<dbReference type="RefSeq" id="WP_305169626.1">
    <property type="nucleotide sequence ID" value="NZ_JAUUUU010000001.1"/>
</dbReference>
<evidence type="ECO:0008006" key="4">
    <source>
        <dbReference type="Google" id="ProtNLM"/>
    </source>
</evidence>
<reference evidence="2" key="1">
    <citation type="journal article" date="2010" name="Int. J. Syst. Evol. Microbiol.">
        <title>Porticoccus litoralis gen. nov., sp. nov., a gammaproteobacterium isolated from the Yellow Sea.</title>
        <authorList>
            <person name="Oh H.M."/>
            <person name="Kim H."/>
            <person name="Kim K.M."/>
            <person name="Min G.S."/>
            <person name="Cho J.C."/>
        </authorList>
    </citation>
    <scope>NUCLEOTIDE SEQUENCE</scope>
    <source>
        <strain evidence="2">DSM 25064</strain>
    </source>
</reference>
<keyword evidence="1" id="KW-1133">Transmembrane helix</keyword>
<proteinExistence type="predicted"/>
<sequence>MRALLRKLFAPVLNPFESGSDEFVYRSSHRKILIALGLLFLLLSSGCLFASITAEATAGLLPTTVFFVVGSVCEIVGWLGNERAVARIWKSR</sequence>
<name>A0AAW8B151_9GAMM</name>
<comment type="caution">
    <text evidence="2">The sequence shown here is derived from an EMBL/GenBank/DDBJ whole genome shotgun (WGS) entry which is preliminary data.</text>
</comment>
<protein>
    <recommendedName>
        <fullName evidence="4">YrhK domain-containing protein</fullName>
    </recommendedName>
</protein>
<organism evidence="2 3">
    <name type="scientific">Porticoccus litoralis</name>
    <dbReference type="NCBI Taxonomy" id="434086"/>
    <lineage>
        <taxon>Bacteria</taxon>
        <taxon>Pseudomonadati</taxon>
        <taxon>Pseudomonadota</taxon>
        <taxon>Gammaproteobacteria</taxon>
        <taxon>Cellvibrionales</taxon>
        <taxon>Porticoccaceae</taxon>
        <taxon>Porticoccus</taxon>
    </lineage>
</organism>
<keyword evidence="3" id="KW-1185">Reference proteome</keyword>
<evidence type="ECO:0000313" key="2">
    <source>
        <dbReference type="EMBL" id="MDP1520113.1"/>
    </source>
</evidence>
<dbReference type="EMBL" id="JAUUUU010000001">
    <property type="protein sequence ID" value="MDP1520113.1"/>
    <property type="molecule type" value="Genomic_DNA"/>
</dbReference>